<dbReference type="EMBL" id="BAAAUF010000036">
    <property type="protein sequence ID" value="GAA3053061.1"/>
    <property type="molecule type" value="Genomic_DNA"/>
</dbReference>
<proteinExistence type="predicted"/>
<feature type="region of interest" description="Disordered" evidence="1">
    <location>
        <begin position="42"/>
        <end position="61"/>
    </location>
</feature>
<reference evidence="3" key="1">
    <citation type="journal article" date="2019" name="Int. J. Syst. Evol. Microbiol.">
        <title>The Global Catalogue of Microorganisms (GCM) 10K type strain sequencing project: providing services to taxonomists for standard genome sequencing and annotation.</title>
        <authorList>
            <consortium name="The Broad Institute Genomics Platform"/>
            <consortium name="The Broad Institute Genome Sequencing Center for Infectious Disease"/>
            <person name="Wu L."/>
            <person name="Ma J."/>
        </authorList>
    </citation>
    <scope>NUCLEOTIDE SEQUENCE [LARGE SCALE GENOMIC DNA]</scope>
    <source>
        <strain evidence="3">JCM 9091</strain>
    </source>
</reference>
<name>A0ABP6LT31_9ACTN</name>
<protein>
    <submittedName>
        <fullName evidence="2">Uncharacterized protein</fullName>
    </submittedName>
</protein>
<gene>
    <name evidence="2" type="ORF">GCM10010448_40380</name>
</gene>
<keyword evidence="3" id="KW-1185">Reference proteome</keyword>
<evidence type="ECO:0000313" key="3">
    <source>
        <dbReference type="Proteomes" id="UP001501532"/>
    </source>
</evidence>
<evidence type="ECO:0000313" key="2">
    <source>
        <dbReference type="EMBL" id="GAA3053061.1"/>
    </source>
</evidence>
<organism evidence="2 3">
    <name type="scientific">Streptomyces glomeratus</name>
    <dbReference type="NCBI Taxonomy" id="284452"/>
    <lineage>
        <taxon>Bacteria</taxon>
        <taxon>Bacillati</taxon>
        <taxon>Actinomycetota</taxon>
        <taxon>Actinomycetes</taxon>
        <taxon>Kitasatosporales</taxon>
        <taxon>Streptomycetaceae</taxon>
        <taxon>Streptomyces</taxon>
    </lineage>
</organism>
<evidence type="ECO:0000256" key="1">
    <source>
        <dbReference type="SAM" id="MobiDB-lite"/>
    </source>
</evidence>
<dbReference type="Proteomes" id="UP001501532">
    <property type="component" value="Unassembled WGS sequence"/>
</dbReference>
<accession>A0ABP6LT31</accession>
<sequence length="61" mass="6562">MAQKRLTIFFVCCLLVLGLIGVVKTVTDDGRPDCYKRFAEWNNGGGGGRNEAVENGTIGEA</sequence>
<comment type="caution">
    <text evidence="2">The sequence shown here is derived from an EMBL/GenBank/DDBJ whole genome shotgun (WGS) entry which is preliminary data.</text>
</comment>